<dbReference type="RefSeq" id="WP_143418165.1">
    <property type="nucleotide sequence ID" value="NZ_VJXR01000020.1"/>
</dbReference>
<dbReference type="GO" id="GO:0044780">
    <property type="term" value="P:bacterial-type flagellum assembly"/>
    <property type="evidence" value="ECO:0007669"/>
    <property type="project" value="InterPro"/>
</dbReference>
<name>A0A552WSC0_9MICO</name>
<dbReference type="Gene3D" id="1.20.58.300">
    <property type="entry name" value="FlgN-like"/>
    <property type="match status" value="1"/>
</dbReference>
<gene>
    <name evidence="2" type="ORF">FJ693_08775</name>
</gene>
<evidence type="ECO:0000313" key="2">
    <source>
        <dbReference type="EMBL" id="TRW45615.1"/>
    </source>
</evidence>
<proteinExistence type="predicted"/>
<protein>
    <submittedName>
        <fullName evidence="2">Flagellar protein FlgN</fullName>
    </submittedName>
</protein>
<keyword evidence="2" id="KW-0969">Cilium</keyword>
<feature type="compositionally biased region" description="Low complexity" evidence="1">
    <location>
        <begin position="143"/>
        <end position="153"/>
    </location>
</feature>
<evidence type="ECO:0000256" key="1">
    <source>
        <dbReference type="SAM" id="MobiDB-lite"/>
    </source>
</evidence>
<reference evidence="2 3" key="1">
    <citation type="submission" date="2019-07" db="EMBL/GenBank/DDBJ databases">
        <title>Georgenia wutianyii sp. nov. and Georgenia *** sp. nov. isolated from plateau pika (Ochotona curzoniae) in the Qinghai-Tibet plateau of China.</title>
        <authorList>
            <person name="Tian Z."/>
        </authorList>
    </citation>
    <scope>NUCLEOTIDE SEQUENCE [LARGE SCALE GENOMIC DNA]</scope>
    <source>
        <strain evidence="2 3">Z446</strain>
    </source>
</reference>
<dbReference type="Pfam" id="PF05130">
    <property type="entry name" value="FlgN"/>
    <property type="match status" value="1"/>
</dbReference>
<dbReference type="EMBL" id="VJXR01000020">
    <property type="protein sequence ID" value="TRW45615.1"/>
    <property type="molecule type" value="Genomic_DNA"/>
</dbReference>
<evidence type="ECO:0000313" key="3">
    <source>
        <dbReference type="Proteomes" id="UP000318693"/>
    </source>
</evidence>
<keyword evidence="3" id="KW-1185">Reference proteome</keyword>
<comment type="caution">
    <text evidence="2">The sequence shown here is derived from an EMBL/GenBank/DDBJ whole genome shotgun (WGS) entry which is preliminary data.</text>
</comment>
<organism evidence="2 3">
    <name type="scientific">Georgenia yuyongxinii</name>
    <dbReference type="NCBI Taxonomy" id="2589797"/>
    <lineage>
        <taxon>Bacteria</taxon>
        <taxon>Bacillati</taxon>
        <taxon>Actinomycetota</taxon>
        <taxon>Actinomycetes</taxon>
        <taxon>Micrococcales</taxon>
        <taxon>Bogoriellaceae</taxon>
        <taxon>Georgenia</taxon>
    </lineage>
</organism>
<feature type="region of interest" description="Disordered" evidence="1">
    <location>
        <begin position="139"/>
        <end position="160"/>
    </location>
</feature>
<accession>A0A552WSC0</accession>
<keyword evidence="2" id="KW-0966">Cell projection</keyword>
<keyword evidence="2" id="KW-0282">Flagellum</keyword>
<sequence>MPLKGLSDVLWRERELLEQLLFKLEVEQLFLVTGRTKRLPLATREVEEVLDTIRAAELGRTVEVDEAASTLDLPAGVSLFDLAHAAPAPWDAILLDHRKHFIRLTSEINEIAQSNRDLLGSSHRAAQETLMGLRETAQTYDPSGSATATSSSAQLLDETF</sequence>
<dbReference type="InterPro" id="IPR007809">
    <property type="entry name" value="FlgN-like"/>
</dbReference>
<dbReference type="AlphaFoldDB" id="A0A552WSC0"/>
<dbReference type="Proteomes" id="UP000318693">
    <property type="component" value="Unassembled WGS sequence"/>
</dbReference>